<reference evidence="1" key="1">
    <citation type="journal article" date="2021" name="New Phytol.">
        <title>Evolutionary innovations through gain and loss of genes in the ectomycorrhizal Boletales.</title>
        <authorList>
            <person name="Wu G."/>
            <person name="Miyauchi S."/>
            <person name="Morin E."/>
            <person name="Kuo A."/>
            <person name="Drula E."/>
            <person name="Varga T."/>
            <person name="Kohler A."/>
            <person name="Feng B."/>
            <person name="Cao Y."/>
            <person name="Lipzen A."/>
            <person name="Daum C."/>
            <person name="Hundley H."/>
            <person name="Pangilinan J."/>
            <person name="Johnson J."/>
            <person name="Barry K."/>
            <person name="LaButti K."/>
            <person name="Ng V."/>
            <person name="Ahrendt S."/>
            <person name="Min B."/>
            <person name="Choi I.G."/>
            <person name="Park H."/>
            <person name="Plett J.M."/>
            <person name="Magnuson J."/>
            <person name="Spatafora J.W."/>
            <person name="Nagy L.G."/>
            <person name="Henrissat B."/>
            <person name="Grigoriev I.V."/>
            <person name="Yang Z.L."/>
            <person name="Xu J."/>
            <person name="Martin F.M."/>
        </authorList>
    </citation>
    <scope>NUCLEOTIDE SEQUENCE</scope>
    <source>
        <strain evidence="1">KUC20120723A-06</strain>
    </source>
</reference>
<accession>A0ACB8AXK9</accession>
<proteinExistence type="predicted"/>
<dbReference type="EMBL" id="MU266992">
    <property type="protein sequence ID" value="KAH7917613.1"/>
    <property type="molecule type" value="Genomic_DNA"/>
</dbReference>
<comment type="caution">
    <text evidence="1">The sequence shown here is derived from an EMBL/GenBank/DDBJ whole genome shotgun (WGS) entry which is preliminary data.</text>
</comment>
<gene>
    <name evidence="1" type="ORF">BV22DRAFT_933251</name>
</gene>
<name>A0ACB8AXK9_9AGAM</name>
<evidence type="ECO:0000313" key="1">
    <source>
        <dbReference type="EMBL" id="KAH7917613.1"/>
    </source>
</evidence>
<dbReference type="Proteomes" id="UP000790709">
    <property type="component" value="Unassembled WGS sequence"/>
</dbReference>
<keyword evidence="2" id="KW-1185">Reference proteome</keyword>
<organism evidence="1 2">
    <name type="scientific">Leucogyrophana mollusca</name>
    <dbReference type="NCBI Taxonomy" id="85980"/>
    <lineage>
        <taxon>Eukaryota</taxon>
        <taxon>Fungi</taxon>
        <taxon>Dikarya</taxon>
        <taxon>Basidiomycota</taxon>
        <taxon>Agaricomycotina</taxon>
        <taxon>Agaricomycetes</taxon>
        <taxon>Agaricomycetidae</taxon>
        <taxon>Boletales</taxon>
        <taxon>Boletales incertae sedis</taxon>
        <taxon>Leucogyrophana</taxon>
    </lineage>
</organism>
<sequence>MKAVDGANVTLLVAVVFEVEGENATQKRLFKRWVFSVWQFDPILISLTHQPRYISTKCEIIAHHASSEHLTCKHASHRDRSSMLVTCPPYTSTPSPTDISGGIAFPSFARGRDRVCKGRQDLSNRLTIVII</sequence>
<evidence type="ECO:0000313" key="2">
    <source>
        <dbReference type="Proteomes" id="UP000790709"/>
    </source>
</evidence>
<protein>
    <submittedName>
        <fullName evidence="1">Uncharacterized protein</fullName>
    </submittedName>
</protein>